<dbReference type="Gene3D" id="2.60.40.10">
    <property type="entry name" value="Immunoglobulins"/>
    <property type="match status" value="6"/>
</dbReference>
<keyword evidence="1" id="KW-0732">Signal</keyword>
<proteinExistence type="predicted"/>
<dbReference type="InterPro" id="IPR014756">
    <property type="entry name" value="Ig_E-set"/>
</dbReference>
<evidence type="ECO:0000313" key="3">
    <source>
        <dbReference type="EMBL" id="PRY39192.1"/>
    </source>
</evidence>
<dbReference type="PROSITE" id="PS51257">
    <property type="entry name" value="PROKAR_LIPOPROTEIN"/>
    <property type="match status" value="1"/>
</dbReference>
<dbReference type="AlphaFoldDB" id="A0A2T0T0K5"/>
<name>A0A2T0T0K5_9BACT</name>
<evidence type="ECO:0000256" key="1">
    <source>
        <dbReference type="SAM" id="SignalP"/>
    </source>
</evidence>
<comment type="caution">
    <text evidence="3">The sequence shown here is derived from an EMBL/GenBank/DDBJ whole genome shotgun (WGS) entry which is preliminary data.</text>
</comment>
<dbReference type="RefSeq" id="WP_106137879.1">
    <property type="nucleotide sequence ID" value="NZ_PVTE01000008.1"/>
</dbReference>
<reference evidence="3 4" key="1">
    <citation type="submission" date="2018-03" db="EMBL/GenBank/DDBJ databases">
        <title>Genomic Encyclopedia of Archaeal and Bacterial Type Strains, Phase II (KMG-II): from individual species to whole genera.</title>
        <authorList>
            <person name="Goeker M."/>
        </authorList>
    </citation>
    <scope>NUCLEOTIDE SEQUENCE [LARGE SCALE GENOMIC DNA]</scope>
    <source>
        <strain evidence="3 4">DSM 28354</strain>
    </source>
</reference>
<feature type="chain" id="PRO_5015624304" evidence="1">
    <location>
        <begin position="26"/>
        <end position="601"/>
    </location>
</feature>
<organism evidence="3 4">
    <name type="scientific">Spirosoma oryzae</name>
    <dbReference type="NCBI Taxonomy" id="1469603"/>
    <lineage>
        <taxon>Bacteria</taxon>
        <taxon>Pseudomonadati</taxon>
        <taxon>Bacteroidota</taxon>
        <taxon>Cytophagia</taxon>
        <taxon>Cytophagales</taxon>
        <taxon>Cytophagaceae</taxon>
        <taxon>Spirosoma</taxon>
    </lineage>
</organism>
<feature type="domain" description="IPT/TIG" evidence="2">
    <location>
        <begin position="523"/>
        <end position="591"/>
    </location>
</feature>
<feature type="domain" description="IPT/TIG" evidence="2">
    <location>
        <begin position="277"/>
        <end position="352"/>
    </location>
</feature>
<feature type="signal peptide" evidence="1">
    <location>
        <begin position="1"/>
        <end position="25"/>
    </location>
</feature>
<keyword evidence="4" id="KW-1185">Reference proteome</keyword>
<sequence length="601" mass="62504">MKSSLPRSFLPVICALLLAACRIQKAPPELLSATPDSVFVGQPITLSGNQFGSEPSVTFVNVRDKSSLAGRVVSATTNTIQVTVPLIAPGQTSVRVGNDQGSSDPVPITILQPTPALTTLTPANGLPGSTVVITGQYLNQIRTIRFNQLAAVIQDSTDTKLTLQVPSGIQRGPTFIVVDTKGGSFSVPFIVAGTPQITALSTRQIRPGAELIVQGVNLSDGVVSINGLATNRDQTIVQDNQIKTIVPENATSGKVTVTVFEKLIATSTDSLRVIRPPAITSISSNDGIAGDRIQLAGLNLSDITTLTFNATAVPFRVLTPSLLEATLPALGQAGNYTIGVSSVGGTAQFSQPFVYYVAPSNLSLSPARTIAEQNISVLGTSVYRITDVRINNQSVPIIGRTEGSAVQIGIPAGTVSGPVTVVNRAGQATTAAPLTIVQRPVVTNLVPAKARPGERVVITGSFLQNAQFYFFNTSTPASDGGRNEDNERWILVPSNAQSGPIRVTNISGESTQTDAFTVIRPVTITDFTPKSAKIGTAVIVSGQNLSSVTSVRVNGGVLAAPFQVSGTSLVVTIPSGTVVGQICLTNDAGTTCTTANFTPIN</sequence>
<dbReference type="SUPFAM" id="SSF81296">
    <property type="entry name" value="E set domains"/>
    <property type="match status" value="6"/>
</dbReference>
<dbReference type="Pfam" id="PF01833">
    <property type="entry name" value="TIG"/>
    <property type="match status" value="4"/>
</dbReference>
<dbReference type="InterPro" id="IPR002909">
    <property type="entry name" value="IPT_dom"/>
</dbReference>
<dbReference type="OrthoDB" id="915087at2"/>
<protein>
    <submittedName>
        <fullName evidence="3">IPT/TIG domain-containing protein</fullName>
    </submittedName>
</protein>
<accession>A0A2T0T0K5</accession>
<evidence type="ECO:0000259" key="2">
    <source>
        <dbReference type="Pfam" id="PF01833"/>
    </source>
</evidence>
<feature type="domain" description="IPT/TIG" evidence="2">
    <location>
        <begin position="115"/>
        <end position="182"/>
    </location>
</feature>
<feature type="domain" description="IPT/TIG" evidence="2">
    <location>
        <begin position="28"/>
        <end position="109"/>
    </location>
</feature>
<gene>
    <name evidence="3" type="ORF">CLV58_10881</name>
</gene>
<dbReference type="InterPro" id="IPR013783">
    <property type="entry name" value="Ig-like_fold"/>
</dbReference>
<evidence type="ECO:0000313" key="4">
    <source>
        <dbReference type="Proteomes" id="UP000238375"/>
    </source>
</evidence>
<dbReference type="EMBL" id="PVTE01000008">
    <property type="protein sequence ID" value="PRY39192.1"/>
    <property type="molecule type" value="Genomic_DNA"/>
</dbReference>
<dbReference type="Proteomes" id="UP000238375">
    <property type="component" value="Unassembled WGS sequence"/>
</dbReference>